<name>A0A2A9EPP1_9MICO</name>
<dbReference type="InterPro" id="IPR003439">
    <property type="entry name" value="ABC_transporter-like_ATP-bd"/>
</dbReference>
<dbReference type="GO" id="GO:0046677">
    <property type="term" value="P:response to antibiotic"/>
    <property type="evidence" value="ECO:0007669"/>
    <property type="project" value="UniProtKB-KW"/>
</dbReference>
<dbReference type="PANTHER" id="PTHR42711">
    <property type="entry name" value="ABC TRANSPORTER ATP-BINDING PROTEIN"/>
    <property type="match status" value="1"/>
</dbReference>
<dbReference type="Pfam" id="PF00005">
    <property type="entry name" value="ABC_tran"/>
    <property type="match status" value="1"/>
</dbReference>
<dbReference type="Gene3D" id="3.40.50.300">
    <property type="entry name" value="P-loop containing nucleotide triphosphate hydrolases"/>
    <property type="match status" value="1"/>
</dbReference>
<dbReference type="PROSITE" id="PS00211">
    <property type="entry name" value="ABC_TRANSPORTER_1"/>
    <property type="match status" value="1"/>
</dbReference>
<dbReference type="GO" id="GO:0005886">
    <property type="term" value="C:plasma membrane"/>
    <property type="evidence" value="ECO:0007669"/>
    <property type="project" value="UniProtKB-SubCell"/>
</dbReference>
<keyword evidence="4" id="KW-0547">Nucleotide-binding</keyword>
<evidence type="ECO:0000256" key="2">
    <source>
        <dbReference type="ARBA" id="ARBA00005417"/>
    </source>
</evidence>
<sequence length="316" mass="33635">MSGDAVIRTSGLTKHYGRTVALRDVDLEVRRGEVFGFLGPNGAGKTTTLRILMGLLRPTAGKAEVLGEDPWRGAVALHRRVGYVSGETALYDRLTGRQHVELLTHLRGSAGQARDLAGRLGVELDRRTRELSKGNRQKLAILLGLMSGPELLVLDEPTSGLDPLAQNTFHDLLRQHVAAGGSVLLSSHVLGEVEEVADRVGVLRAGELIAVESLAEMRAKALHHVRVTFDHSVPAAALTSVPGVHDVAAEGARLTCSAPQIALDGLLKTVARYGVVDFECAEAGLEETFLAYYGAARDDRQGGPASPRREGAGRAA</sequence>
<feature type="domain" description="ABC transporter" evidence="7">
    <location>
        <begin position="7"/>
        <end position="230"/>
    </location>
</feature>
<organism evidence="8 9">
    <name type="scientific">Georgenia soli</name>
    <dbReference type="NCBI Taxonomy" id="638953"/>
    <lineage>
        <taxon>Bacteria</taxon>
        <taxon>Bacillati</taxon>
        <taxon>Actinomycetota</taxon>
        <taxon>Actinomycetes</taxon>
        <taxon>Micrococcales</taxon>
        <taxon>Bogoriellaceae</taxon>
        <taxon>Georgenia</taxon>
    </lineage>
</organism>
<evidence type="ECO:0000259" key="7">
    <source>
        <dbReference type="PROSITE" id="PS50893"/>
    </source>
</evidence>
<dbReference type="OrthoDB" id="9804819at2"/>
<dbReference type="CDD" id="cd03230">
    <property type="entry name" value="ABC_DR_subfamily_A"/>
    <property type="match status" value="1"/>
</dbReference>
<reference evidence="8 9" key="1">
    <citation type="submission" date="2017-10" db="EMBL/GenBank/DDBJ databases">
        <title>Sequencing the genomes of 1000 actinobacteria strains.</title>
        <authorList>
            <person name="Klenk H.-P."/>
        </authorList>
    </citation>
    <scope>NUCLEOTIDE SEQUENCE [LARGE SCALE GENOMIC DNA]</scope>
    <source>
        <strain evidence="8 9">DSM 21838</strain>
    </source>
</reference>
<comment type="subcellular location">
    <subcellularLocation>
        <location evidence="1">Cell membrane</location>
        <topology evidence="1">Peripheral membrane protein</topology>
    </subcellularLocation>
</comment>
<comment type="caution">
    <text evidence="8">The sequence shown here is derived from an EMBL/GenBank/DDBJ whole genome shotgun (WGS) entry which is preliminary data.</text>
</comment>
<evidence type="ECO:0000313" key="9">
    <source>
        <dbReference type="Proteomes" id="UP000222106"/>
    </source>
</evidence>
<dbReference type="InterPro" id="IPR017871">
    <property type="entry name" value="ABC_transporter-like_CS"/>
</dbReference>
<dbReference type="Proteomes" id="UP000222106">
    <property type="component" value="Unassembled WGS sequence"/>
</dbReference>
<evidence type="ECO:0000313" key="8">
    <source>
        <dbReference type="EMBL" id="PFG40179.1"/>
    </source>
</evidence>
<keyword evidence="3" id="KW-0813">Transport</keyword>
<dbReference type="EMBL" id="PDJI01000004">
    <property type="protein sequence ID" value="PFG40179.1"/>
    <property type="molecule type" value="Genomic_DNA"/>
</dbReference>
<keyword evidence="9" id="KW-1185">Reference proteome</keyword>
<dbReference type="SMART" id="SM00382">
    <property type="entry name" value="AAA"/>
    <property type="match status" value="1"/>
</dbReference>
<proteinExistence type="inferred from homology"/>
<dbReference type="SUPFAM" id="SSF52540">
    <property type="entry name" value="P-loop containing nucleoside triphosphate hydrolases"/>
    <property type="match status" value="1"/>
</dbReference>
<protein>
    <submittedName>
        <fullName evidence="8">ABC-2 type transport system ATP-binding protein</fullName>
    </submittedName>
</protein>
<evidence type="ECO:0000256" key="6">
    <source>
        <dbReference type="ARBA" id="ARBA00023251"/>
    </source>
</evidence>
<keyword evidence="5 8" id="KW-0067">ATP-binding</keyword>
<dbReference type="InterPro" id="IPR027417">
    <property type="entry name" value="P-loop_NTPase"/>
</dbReference>
<comment type="similarity">
    <text evidence="2">Belongs to the ABC transporter superfamily.</text>
</comment>
<dbReference type="RefSeq" id="WP_098484149.1">
    <property type="nucleotide sequence ID" value="NZ_PDJI01000004.1"/>
</dbReference>
<dbReference type="PROSITE" id="PS50893">
    <property type="entry name" value="ABC_TRANSPORTER_2"/>
    <property type="match status" value="1"/>
</dbReference>
<evidence type="ECO:0000256" key="1">
    <source>
        <dbReference type="ARBA" id="ARBA00004202"/>
    </source>
</evidence>
<evidence type="ECO:0000256" key="5">
    <source>
        <dbReference type="ARBA" id="ARBA00022840"/>
    </source>
</evidence>
<evidence type="ECO:0000256" key="4">
    <source>
        <dbReference type="ARBA" id="ARBA00022741"/>
    </source>
</evidence>
<gene>
    <name evidence="8" type="ORF">ATJ97_2700</name>
</gene>
<evidence type="ECO:0000256" key="3">
    <source>
        <dbReference type="ARBA" id="ARBA00022448"/>
    </source>
</evidence>
<dbReference type="GO" id="GO:0005524">
    <property type="term" value="F:ATP binding"/>
    <property type="evidence" value="ECO:0007669"/>
    <property type="project" value="UniProtKB-KW"/>
</dbReference>
<dbReference type="GO" id="GO:0016887">
    <property type="term" value="F:ATP hydrolysis activity"/>
    <property type="evidence" value="ECO:0007669"/>
    <property type="project" value="InterPro"/>
</dbReference>
<dbReference type="InterPro" id="IPR003593">
    <property type="entry name" value="AAA+_ATPase"/>
</dbReference>
<accession>A0A2A9EPP1</accession>
<dbReference type="PANTHER" id="PTHR42711:SF5">
    <property type="entry name" value="ABC TRANSPORTER ATP-BINDING PROTEIN NATA"/>
    <property type="match status" value="1"/>
</dbReference>
<dbReference type="AlphaFoldDB" id="A0A2A9EPP1"/>
<keyword evidence="6" id="KW-0046">Antibiotic resistance</keyword>
<dbReference type="InterPro" id="IPR050763">
    <property type="entry name" value="ABC_transporter_ATP-binding"/>
</dbReference>